<keyword evidence="2" id="KW-1185">Reference proteome</keyword>
<evidence type="ECO:0000313" key="1">
    <source>
        <dbReference type="EMBL" id="MBK6089574.1"/>
    </source>
</evidence>
<dbReference type="RefSeq" id="WP_201428290.1">
    <property type="nucleotide sequence ID" value="NZ_JAEQMG010000143.1"/>
</dbReference>
<evidence type="ECO:0000313" key="2">
    <source>
        <dbReference type="Proteomes" id="UP000633365"/>
    </source>
</evidence>
<gene>
    <name evidence="1" type="ORF">JKK62_13145</name>
</gene>
<sequence length="46" mass="5310">MKETKKKLLQETVTILKKLDRESLAIIRSNAEILRARDTLEEQKAG</sequence>
<dbReference type="AlphaFoldDB" id="A0A934WTD5"/>
<organism evidence="1 2">
    <name type="scientific">Ruminococcus difficilis</name>
    <dbReference type="NCBI Taxonomy" id="2763069"/>
    <lineage>
        <taxon>Bacteria</taxon>
        <taxon>Bacillati</taxon>
        <taxon>Bacillota</taxon>
        <taxon>Clostridia</taxon>
        <taxon>Eubacteriales</taxon>
        <taxon>Oscillospiraceae</taxon>
        <taxon>Ruminococcus</taxon>
    </lineage>
</organism>
<name>A0A934WTD5_9FIRM</name>
<proteinExistence type="predicted"/>
<reference evidence="1" key="1">
    <citation type="submission" date="2021-01" db="EMBL/GenBank/DDBJ databases">
        <title>Genome public.</title>
        <authorList>
            <person name="Liu C."/>
            <person name="Sun Q."/>
        </authorList>
    </citation>
    <scope>NUCLEOTIDE SEQUENCE</scope>
    <source>
        <strain evidence="1">M6</strain>
    </source>
</reference>
<accession>A0A934WTD5</accession>
<comment type="caution">
    <text evidence="1">The sequence shown here is derived from an EMBL/GenBank/DDBJ whole genome shotgun (WGS) entry which is preliminary data.</text>
</comment>
<protein>
    <submittedName>
        <fullName evidence="1">Uncharacterized protein</fullName>
    </submittedName>
</protein>
<dbReference type="EMBL" id="JAEQMG010000143">
    <property type="protein sequence ID" value="MBK6089574.1"/>
    <property type="molecule type" value="Genomic_DNA"/>
</dbReference>
<dbReference type="Proteomes" id="UP000633365">
    <property type="component" value="Unassembled WGS sequence"/>
</dbReference>